<feature type="compositionally biased region" description="Low complexity" evidence="18">
    <location>
        <begin position="420"/>
        <end position="440"/>
    </location>
</feature>
<dbReference type="SMART" id="SM00220">
    <property type="entry name" value="S_TKc"/>
    <property type="match status" value="1"/>
</dbReference>
<feature type="compositionally biased region" description="Polar residues" evidence="18">
    <location>
        <begin position="469"/>
        <end position="486"/>
    </location>
</feature>
<organism evidence="20 21">
    <name type="scientific">Caerostris extrusa</name>
    <name type="common">Bark spider</name>
    <name type="synonym">Caerostris bankana</name>
    <dbReference type="NCBI Taxonomy" id="172846"/>
    <lineage>
        <taxon>Eukaryota</taxon>
        <taxon>Metazoa</taxon>
        <taxon>Ecdysozoa</taxon>
        <taxon>Arthropoda</taxon>
        <taxon>Chelicerata</taxon>
        <taxon>Arachnida</taxon>
        <taxon>Araneae</taxon>
        <taxon>Araneomorphae</taxon>
        <taxon>Entelegynae</taxon>
        <taxon>Araneoidea</taxon>
        <taxon>Araneidae</taxon>
        <taxon>Caerostris</taxon>
    </lineage>
</organism>
<keyword evidence="10" id="KW-0832">Ubl conjugation</keyword>
<dbReference type="FunFam" id="1.10.510.10:FF:000029">
    <property type="entry name" value="Homeodomain-interacting protein kinase 2 isoform 1"/>
    <property type="match status" value="1"/>
</dbReference>
<proteinExistence type="inferred from homology"/>
<evidence type="ECO:0000313" key="20">
    <source>
        <dbReference type="EMBL" id="GIY82682.1"/>
    </source>
</evidence>
<evidence type="ECO:0000256" key="7">
    <source>
        <dbReference type="ARBA" id="ARBA00022741"/>
    </source>
</evidence>
<keyword evidence="12" id="KW-0804">Transcription</keyword>
<evidence type="ECO:0000256" key="1">
    <source>
        <dbReference type="ARBA" id="ARBA00004123"/>
    </source>
</evidence>
<comment type="subcellular location">
    <subcellularLocation>
        <location evidence="1">Nucleus</location>
    </subcellularLocation>
</comment>
<dbReference type="Pfam" id="PF00069">
    <property type="entry name" value="Pkinase"/>
    <property type="match status" value="1"/>
</dbReference>
<reference evidence="20 21" key="1">
    <citation type="submission" date="2021-06" db="EMBL/GenBank/DDBJ databases">
        <title>Caerostris extrusa draft genome.</title>
        <authorList>
            <person name="Kono N."/>
            <person name="Arakawa K."/>
        </authorList>
    </citation>
    <scope>NUCLEOTIDE SEQUENCE [LARGE SCALE GENOMIC DNA]</scope>
</reference>
<name>A0AAV4WJ70_CAEEX</name>
<evidence type="ECO:0000256" key="18">
    <source>
        <dbReference type="SAM" id="MobiDB-lite"/>
    </source>
</evidence>
<feature type="region of interest" description="Disordered" evidence="18">
    <location>
        <begin position="1105"/>
        <end position="1156"/>
    </location>
</feature>
<evidence type="ECO:0000256" key="6">
    <source>
        <dbReference type="ARBA" id="ARBA00022679"/>
    </source>
</evidence>
<keyword evidence="7 17" id="KW-0547">Nucleotide-binding</keyword>
<evidence type="ECO:0000256" key="9">
    <source>
        <dbReference type="ARBA" id="ARBA00022840"/>
    </source>
</evidence>
<evidence type="ECO:0000259" key="19">
    <source>
        <dbReference type="PROSITE" id="PS50011"/>
    </source>
</evidence>
<dbReference type="PROSITE" id="PS00107">
    <property type="entry name" value="PROTEIN_KINASE_ATP"/>
    <property type="match status" value="1"/>
</dbReference>
<comment type="catalytic activity">
    <reaction evidence="14">
        <text>L-threonyl-[protein] + ATP = O-phospho-L-threonyl-[protein] + ADP + H(+)</text>
        <dbReference type="Rhea" id="RHEA:46608"/>
        <dbReference type="Rhea" id="RHEA-COMP:11060"/>
        <dbReference type="Rhea" id="RHEA-COMP:11605"/>
        <dbReference type="ChEBI" id="CHEBI:15378"/>
        <dbReference type="ChEBI" id="CHEBI:30013"/>
        <dbReference type="ChEBI" id="CHEBI:30616"/>
        <dbReference type="ChEBI" id="CHEBI:61977"/>
        <dbReference type="ChEBI" id="CHEBI:456216"/>
        <dbReference type="EC" id="2.7.11.1"/>
    </reaction>
</comment>
<comment type="catalytic activity">
    <reaction evidence="15">
        <text>L-seryl-[protein] + ATP = O-phospho-L-seryl-[protein] + ADP + H(+)</text>
        <dbReference type="Rhea" id="RHEA:17989"/>
        <dbReference type="Rhea" id="RHEA-COMP:9863"/>
        <dbReference type="Rhea" id="RHEA-COMP:11604"/>
        <dbReference type="ChEBI" id="CHEBI:15378"/>
        <dbReference type="ChEBI" id="CHEBI:29999"/>
        <dbReference type="ChEBI" id="CHEBI:30616"/>
        <dbReference type="ChEBI" id="CHEBI:83421"/>
        <dbReference type="ChEBI" id="CHEBI:456216"/>
        <dbReference type="EC" id="2.7.11.1"/>
    </reaction>
</comment>
<evidence type="ECO:0000256" key="4">
    <source>
        <dbReference type="ARBA" id="ARBA00022527"/>
    </source>
</evidence>
<feature type="compositionally biased region" description="Polar residues" evidence="18">
    <location>
        <begin position="1121"/>
        <end position="1131"/>
    </location>
</feature>
<feature type="domain" description="Protein kinase" evidence="19">
    <location>
        <begin position="507"/>
        <end position="835"/>
    </location>
</feature>
<dbReference type="PANTHER" id="PTHR24058">
    <property type="entry name" value="DUAL SPECIFICITY PROTEIN KINASE"/>
    <property type="match status" value="1"/>
</dbReference>
<dbReference type="PROSITE" id="PS00108">
    <property type="entry name" value="PROTEIN_KINASE_ST"/>
    <property type="match status" value="1"/>
</dbReference>
<evidence type="ECO:0000256" key="8">
    <source>
        <dbReference type="ARBA" id="ARBA00022777"/>
    </source>
</evidence>
<evidence type="ECO:0000256" key="15">
    <source>
        <dbReference type="ARBA" id="ARBA00048679"/>
    </source>
</evidence>
<evidence type="ECO:0000256" key="17">
    <source>
        <dbReference type="PROSITE-ProRule" id="PRU10141"/>
    </source>
</evidence>
<evidence type="ECO:0000313" key="21">
    <source>
        <dbReference type="Proteomes" id="UP001054945"/>
    </source>
</evidence>
<evidence type="ECO:0000256" key="14">
    <source>
        <dbReference type="ARBA" id="ARBA00047899"/>
    </source>
</evidence>
<feature type="compositionally biased region" description="Polar residues" evidence="18">
    <location>
        <begin position="1105"/>
        <end position="1114"/>
    </location>
</feature>
<dbReference type="InterPro" id="IPR017441">
    <property type="entry name" value="Protein_kinase_ATP_BS"/>
</dbReference>
<dbReference type="GO" id="GO:0003677">
    <property type="term" value="F:DNA binding"/>
    <property type="evidence" value="ECO:0007669"/>
    <property type="project" value="UniProtKB-KW"/>
</dbReference>
<dbReference type="InterPro" id="IPR011009">
    <property type="entry name" value="Kinase-like_dom_sf"/>
</dbReference>
<comment type="caution">
    <text evidence="20">The sequence shown here is derived from an EMBL/GenBank/DDBJ whole genome shotgun (WGS) entry which is preliminary data.</text>
</comment>
<keyword evidence="5" id="KW-0597">Phosphoprotein</keyword>
<accession>A0AAV4WJ70</accession>
<evidence type="ECO:0000256" key="11">
    <source>
        <dbReference type="ARBA" id="ARBA00023015"/>
    </source>
</evidence>
<dbReference type="GO" id="GO:0005654">
    <property type="term" value="C:nucleoplasm"/>
    <property type="evidence" value="ECO:0007669"/>
    <property type="project" value="UniProtKB-ARBA"/>
</dbReference>
<keyword evidence="9 17" id="KW-0067">ATP-binding</keyword>
<gene>
    <name evidence="20" type="primary">Hipk2</name>
    <name evidence="20" type="ORF">CEXT_275261</name>
</gene>
<evidence type="ECO:0000256" key="3">
    <source>
        <dbReference type="ARBA" id="ARBA00022499"/>
    </source>
</evidence>
<dbReference type="PROSITE" id="PS50011">
    <property type="entry name" value="PROTEIN_KINASE_DOM"/>
    <property type="match status" value="1"/>
</dbReference>
<evidence type="ECO:0000256" key="12">
    <source>
        <dbReference type="ARBA" id="ARBA00023163"/>
    </source>
</evidence>
<comment type="similarity">
    <text evidence="16">Belongs to the protein kinase superfamily. CMGC Ser/Thr protein kinase family. HIPK subfamily.</text>
</comment>
<keyword evidence="6" id="KW-0808">Transferase</keyword>
<dbReference type="GO" id="GO:0004713">
    <property type="term" value="F:protein tyrosine kinase activity"/>
    <property type="evidence" value="ECO:0007669"/>
    <property type="project" value="TreeGrafter"/>
</dbReference>
<keyword evidence="20" id="KW-0371">Homeobox</keyword>
<sequence>MQGKRKLFVETDTDLDVDFLKENNLPLIVDLIDVKPEEIDKIIKIIHNMSIKLGVEHSITIPNGNYMISELNEEIEDHFNVKNGKSPIIFDVHQATSRFIIKLDKGFAIDFEGVNTGNLFTRGTLQIGGHIMEEISKPSLVHFIHSLGNFTKDYESSAATNMFIFKDTADSSDREPFTFVGTHVDNEKMPSLIKKIKMNEKYNKGFDQRYNLTKRNVTNKVYKVSIPNITLWLPHVRLNPELSVKYLAFLESNEDLEIEWVAPILRESDSLDDSSGTIPVKLLADDIVSILVIPQYVERENNENQNNMVFDNLDLTSCSITINDNSAEYGNPHQDSDITSTSNFTDVILNYAVESNSNALPFSASNSNRKNQIPVIPSALRNTRIHDNYQHRFSVKRKAEALDPVPVILVQSRDAHGIDNQSRSQRIQVQRSNNVQSQQQAIALQKHEGEPSHHQNTQRLQIHKHRPKNSSNGNGVFQNSTKTSSSGGEGDYHLVQHEVLYSANFQYEVLEFLGRGTFGQVVKCWKKGTNDLVAIKILKNHPSYARQGQIEVSILTQLSKEDADEFNFVRAFECFTHKSHTCLVFEMLEQNLYDFLKQNKFSPLALKCIRPILIQVLTALLKLKQLGLIHADLKPENIMLVKPKTQPLRVKVIDFGSASYTSKAVCSTYLQSRYYRAPEIILGLQFNEAIDMWSLGCVIAELFLGWPLYPGSSEYDQIRYISQTQGLPSEHMLSNATKVHRFFYRESDTNYPFYRLKTPEEHEAETNIKSKEARKYIFNCLDDMAQVNVPNDLDGNELNAEKYDRKEFIDLLKRMLTLDQERRITPSEALNHNFATMNHLLDYGHCENVKEAVRLNESCKRHKRNCDVNSNPIPIVTGFPANNGVSLLPSQRINLPQHQPSARATGAPVVNNGIYGSSQSRAADPYVGPSLCVSSILCPPYQSLNSPAKHVVPVVAAQAAQQPALQISQSLLTQVGAQHIAAVPVSVVEQNGSDVNTLQPEWPANRQMLVPSWQPRPFQQPVIPEAETWSRPLVLERATLLPEQPSIIPVEVHDSAVYSHLRENNQLNSLFPSQGTSSTANLTQPWTIMPAPATFAAAAAVSNQQHRQIQQAASSHRALSKGSNSHNTPSKRSAKTIREREPPYSPARKRLRESSSVKFQVPMSTINGMYTNNNPVSQARIVSNTVNWPSHNSKVLHKTNSRVPNICEREISEPPIIICDTPSPAVSVITISSDSEDEVDPVVISPEKKNKAATSQNVSNAIIATTCDSVIPLTPDNYGYNKYYPEHASNSHLLHFKSQQKVSCVTVLDSDSDDQNSPAKKKNQMTVAAKIIKPEPQKRKLQKCMSEEEIEGNIIIENGDQMASNDDLVRQLPTTLHDSPVSHISQNIYLTSSQAEVYREFCRSSVPSNLPQPTYISSQSEKYILAGEHSASTSFAAAHLVPPPAHHHNSRTITSSIPYSGTSSHPLPAHMQPATVGASTTLVPASALPLVSFPSALPQASGSLSAYTMNGGSPTKSQFHIYC</sequence>
<keyword evidence="4" id="KW-0723">Serine/threonine-protein kinase</keyword>
<evidence type="ECO:0000256" key="10">
    <source>
        <dbReference type="ARBA" id="ARBA00022843"/>
    </source>
</evidence>
<evidence type="ECO:0000256" key="2">
    <source>
        <dbReference type="ARBA" id="ARBA00012513"/>
    </source>
</evidence>
<evidence type="ECO:0000256" key="16">
    <source>
        <dbReference type="ARBA" id="ARBA00061380"/>
    </source>
</evidence>
<keyword evidence="8 20" id="KW-0418">Kinase</keyword>
<dbReference type="EC" id="2.7.11.1" evidence="2"/>
<dbReference type="GO" id="GO:0005737">
    <property type="term" value="C:cytoplasm"/>
    <property type="evidence" value="ECO:0007669"/>
    <property type="project" value="UniProtKB-ARBA"/>
</dbReference>
<keyword evidence="20" id="KW-0238">DNA-binding</keyword>
<dbReference type="PANTHER" id="PTHR24058:SF17">
    <property type="entry name" value="HOMEODOMAIN INTERACTING PROTEIN KINASE, ISOFORM D"/>
    <property type="match status" value="1"/>
</dbReference>
<keyword evidence="3" id="KW-1017">Isopeptide bond</keyword>
<evidence type="ECO:0000256" key="5">
    <source>
        <dbReference type="ARBA" id="ARBA00022553"/>
    </source>
</evidence>
<dbReference type="Gene3D" id="1.10.510.10">
    <property type="entry name" value="Transferase(Phosphotransferase) domain 1"/>
    <property type="match status" value="1"/>
</dbReference>
<dbReference type="SUPFAM" id="SSF56112">
    <property type="entry name" value="Protein kinase-like (PK-like)"/>
    <property type="match status" value="1"/>
</dbReference>
<keyword evidence="21" id="KW-1185">Reference proteome</keyword>
<dbReference type="EMBL" id="BPLR01016268">
    <property type="protein sequence ID" value="GIY82682.1"/>
    <property type="molecule type" value="Genomic_DNA"/>
</dbReference>
<evidence type="ECO:0000256" key="13">
    <source>
        <dbReference type="ARBA" id="ARBA00023242"/>
    </source>
</evidence>
<feature type="binding site" evidence="17">
    <location>
        <position position="536"/>
    </location>
    <ligand>
        <name>ATP</name>
        <dbReference type="ChEBI" id="CHEBI:30616"/>
    </ligand>
</feature>
<dbReference type="GO" id="GO:0004674">
    <property type="term" value="F:protein serine/threonine kinase activity"/>
    <property type="evidence" value="ECO:0007669"/>
    <property type="project" value="UniProtKB-KW"/>
</dbReference>
<keyword evidence="11" id="KW-0805">Transcription regulation</keyword>
<dbReference type="InterPro" id="IPR008271">
    <property type="entry name" value="Ser/Thr_kinase_AS"/>
</dbReference>
<dbReference type="Gene3D" id="3.30.200.20">
    <property type="entry name" value="Phosphorylase Kinase, domain 1"/>
    <property type="match status" value="1"/>
</dbReference>
<dbReference type="FunFam" id="3.30.200.20:FF:000022">
    <property type="entry name" value="Homeodomain-interacting protein kinase 2 isoform 1"/>
    <property type="match status" value="1"/>
</dbReference>
<dbReference type="CDD" id="cd14211">
    <property type="entry name" value="STKc_HIPK"/>
    <property type="match status" value="1"/>
</dbReference>
<dbReference type="InterPro" id="IPR050494">
    <property type="entry name" value="Ser_Thr_dual-spec_kinase"/>
</dbReference>
<dbReference type="Proteomes" id="UP001054945">
    <property type="component" value="Unassembled WGS sequence"/>
</dbReference>
<dbReference type="GO" id="GO:0005524">
    <property type="term" value="F:ATP binding"/>
    <property type="evidence" value="ECO:0007669"/>
    <property type="project" value="UniProtKB-UniRule"/>
</dbReference>
<feature type="region of interest" description="Disordered" evidence="18">
    <location>
        <begin position="413"/>
        <end position="489"/>
    </location>
</feature>
<dbReference type="InterPro" id="IPR000719">
    <property type="entry name" value="Prot_kinase_dom"/>
</dbReference>
<keyword evidence="13" id="KW-0539">Nucleus</keyword>
<protein>
    <recommendedName>
        <fullName evidence="2">non-specific serine/threonine protein kinase</fullName>
        <ecNumber evidence="2">2.7.11.1</ecNumber>
    </recommendedName>
</protein>